<dbReference type="EMBL" id="ACUZ02000027">
    <property type="protein sequence ID" value="EFB32215.1"/>
    <property type="molecule type" value="Genomic_DNA"/>
</dbReference>
<evidence type="ECO:0000313" key="2">
    <source>
        <dbReference type="Proteomes" id="UP000004079"/>
    </source>
</evidence>
<evidence type="ECO:0000313" key="1">
    <source>
        <dbReference type="EMBL" id="EFB32215.1"/>
    </source>
</evidence>
<dbReference type="STRING" id="649760.HMPREF0971_01494"/>
<organism evidence="1 2">
    <name type="scientific">Segatella oris F0302</name>
    <dbReference type="NCBI Taxonomy" id="649760"/>
    <lineage>
        <taxon>Bacteria</taxon>
        <taxon>Pseudomonadati</taxon>
        <taxon>Bacteroidota</taxon>
        <taxon>Bacteroidia</taxon>
        <taxon>Bacteroidales</taxon>
        <taxon>Prevotellaceae</taxon>
        <taxon>Segatella</taxon>
    </lineage>
</organism>
<dbReference type="InterPro" id="IPR026408">
    <property type="entry name" value="GG_sam_targ_CFB"/>
</dbReference>
<dbReference type="Proteomes" id="UP000004079">
    <property type="component" value="Unassembled WGS sequence"/>
</dbReference>
<name>D1QR91_9BACT</name>
<dbReference type="HOGENOM" id="CLU_2340910_0_0_10"/>
<sequence length="84" mass="9209">MKTKKLSLRCLEESEISQSEMKDFLGGDHWERVVSGGVRCGCRYEGTKGGSSTNANNDANVASGKWTEMPKVSFKLVCDPDAIH</sequence>
<proteinExistence type="predicted"/>
<dbReference type="AlphaFoldDB" id="D1QR91"/>
<comment type="caution">
    <text evidence="1">The sequence shown here is derived from an EMBL/GenBank/DDBJ whole genome shotgun (WGS) entry which is preliminary data.</text>
</comment>
<protein>
    <submittedName>
        <fullName evidence="1">Uncharacterized protein</fullName>
    </submittedName>
</protein>
<reference evidence="1 2" key="1">
    <citation type="submission" date="2009-11" db="EMBL/GenBank/DDBJ databases">
        <authorList>
            <person name="Weinstock G."/>
            <person name="Sodergren E."/>
            <person name="Clifton S."/>
            <person name="Fulton L."/>
            <person name="Fulton B."/>
            <person name="Courtney L."/>
            <person name="Fronick C."/>
            <person name="Harrison M."/>
            <person name="Strong C."/>
            <person name="Farmer C."/>
            <person name="Delahaunty K."/>
            <person name="Markovic C."/>
            <person name="Hall O."/>
            <person name="Minx P."/>
            <person name="Tomlinson C."/>
            <person name="Mitreva M."/>
            <person name="Nelson J."/>
            <person name="Hou S."/>
            <person name="Wollam A."/>
            <person name="Pepin K.H."/>
            <person name="Johnson M."/>
            <person name="Bhonagiri V."/>
            <person name="Nash W.E."/>
            <person name="Warren W."/>
            <person name="Chinwalla A."/>
            <person name="Mardis E.R."/>
            <person name="Wilson R.K."/>
        </authorList>
    </citation>
    <scope>NUCLEOTIDE SEQUENCE [LARGE SCALE GENOMIC DNA]</scope>
    <source>
        <strain evidence="1 2">F0302</strain>
    </source>
</reference>
<accession>D1QR91</accession>
<dbReference type="NCBIfam" id="TIGR04149">
    <property type="entry name" value="GG_sam_targ_CFB"/>
    <property type="match status" value="1"/>
</dbReference>
<gene>
    <name evidence="1" type="ORF">HMPREF0971_01494</name>
</gene>
<dbReference type="RefSeq" id="WP_004372822.1">
    <property type="nucleotide sequence ID" value="NZ_GG703885.1"/>
</dbReference>